<name>A0AAE0GBB6_9CHLO</name>
<evidence type="ECO:0000256" key="1">
    <source>
        <dbReference type="SAM" id="MobiDB-lite"/>
    </source>
</evidence>
<organism evidence="2 3">
    <name type="scientific">Cymbomonas tetramitiformis</name>
    <dbReference type="NCBI Taxonomy" id="36881"/>
    <lineage>
        <taxon>Eukaryota</taxon>
        <taxon>Viridiplantae</taxon>
        <taxon>Chlorophyta</taxon>
        <taxon>Pyramimonadophyceae</taxon>
        <taxon>Pyramimonadales</taxon>
        <taxon>Pyramimonadaceae</taxon>
        <taxon>Cymbomonas</taxon>
    </lineage>
</organism>
<dbReference type="AlphaFoldDB" id="A0AAE0GBB6"/>
<reference evidence="2 3" key="1">
    <citation type="journal article" date="2015" name="Genome Biol. Evol.">
        <title>Comparative Genomics of a Bacterivorous Green Alga Reveals Evolutionary Causalities and Consequences of Phago-Mixotrophic Mode of Nutrition.</title>
        <authorList>
            <person name="Burns J.A."/>
            <person name="Paasch A."/>
            <person name="Narechania A."/>
            <person name="Kim E."/>
        </authorList>
    </citation>
    <scope>NUCLEOTIDE SEQUENCE [LARGE SCALE GENOMIC DNA]</scope>
    <source>
        <strain evidence="2 3">PLY_AMNH</strain>
    </source>
</reference>
<feature type="region of interest" description="Disordered" evidence="1">
    <location>
        <begin position="116"/>
        <end position="143"/>
    </location>
</feature>
<dbReference type="EMBL" id="LGRX02007467">
    <property type="protein sequence ID" value="KAK3274959.1"/>
    <property type="molecule type" value="Genomic_DNA"/>
</dbReference>
<evidence type="ECO:0000313" key="3">
    <source>
        <dbReference type="Proteomes" id="UP001190700"/>
    </source>
</evidence>
<proteinExistence type="predicted"/>
<evidence type="ECO:0000313" key="2">
    <source>
        <dbReference type="EMBL" id="KAK3274959.1"/>
    </source>
</evidence>
<feature type="compositionally biased region" description="Acidic residues" evidence="1">
    <location>
        <begin position="116"/>
        <end position="135"/>
    </location>
</feature>
<gene>
    <name evidence="2" type="ORF">CYMTET_16887</name>
</gene>
<dbReference type="Proteomes" id="UP001190700">
    <property type="component" value="Unassembled WGS sequence"/>
</dbReference>
<protein>
    <submittedName>
        <fullName evidence="2">Uncharacterized protein</fullName>
    </submittedName>
</protein>
<keyword evidence="3" id="KW-1185">Reference proteome</keyword>
<comment type="caution">
    <text evidence="2">The sequence shown here is derived from an EMBL/GenBank/DDBJ whole genome shotgun (WGS) entry which is preliminary data.</text>
</comment>
<sequence>MKCSLRCASLRTGLFMKESDPFIGMNSFCVPGFCLLAATSSVITPAFNSRPVCLAFPLFVTSRRFELSTRFLGIFDDAAYRNVLAWGFLKASGQTQSVEALANCVLANVLFADEEKEAAEEEENEKEDAKEEEGEGEGRKTHR</sequence>
<accession>A0AAE0GBB6</accession>